<feature type="compositionally biased region" description="Polar residues" evidence="2">
    <location>
        <begin position="362"/>
        <end position="377"/>
    </location>
</feature>
<dbReference type="VEuPathDB" id="TriTrypDB:LDHU3_22.1290"/>
<dbReference type="GO" id="GO:1990130">
    <property type="term" value="C:GATOR1 complex"/>
    <property type="evidence" value="ECO:0007669"/>
    <property type="project" value="TreeGrafter"/>
</dbReference>
<feature type="region of interest" description="Disordered" evidence="2">
    <location>
        <begin position="1004"/>
        <end position="1037"/>
    </location>
</feature>
<feature type="compositionally biased region" description="Low complexity" evidence="2">
    <location>
        <begin position="378"/>
        <end position="389"/>
    </location>
</feature>
<feature type="region of interest" description="Disordered" evidence="2">
    <location>
        <begin position="1705"/>
        <end position="1756"/>
    </location>
</feature>
<organism evidence="3 4">
    <name type="scientific">Leishmania donovani</name>
    <dbReference type="NCBI Taxonomy" id="5661"/>
    <lineage>
        <taxon>Eukaryota</taxon>
        <taxon>Discoba</taxon>
        <taxon>Euglenozoa</taxon>
        <taxon>Kinetoplastea</taxon>
        <taxon>Metakinetoplastina</taxon>
        <taxon>Trypanosomatida</taxon>
        <taxon>Trypanosomatidae</taxon>
        <taxon>Leishmaniinae</taxon>
        <taxon>Leishmania</taxon>
    </lineage>
</organism>
<dbReference type="EMBL" id="CP029521">
    <property type="protein sequence ID" value="AYU78796.1"/>
    <property type="molecule type" value="Genomic_DNA"/>
</dbReference>
<dbReference type="GO" id="GO:0005096">
    <property type="term" value="F:GTPase activator activity"/>
    <property type="evidence" value="ECO:0007669"/>
    <property type="project" value="TreeGrafter"/>
</dbReference>
<dbReference type="GO" id="GO:0010508">
    <property type="term" value="P:positive regulation of autophagy"/>
    <property type="evidence" value="ECO:0007669"/>
    <property type="project" value="TreeGrafter"/>
</dbReference>
<proteinExistence type="inferred from homology"/>
<feature type="compositionally biased region" description="Low complexity" evidence="2">
    <location>
        <begin position="454"/>
        <end position="463"/>
    </location>
</feature>
<feature type="compositionally biased region" description="Low complexity" evidence="2">
    <location>
        <begin position="1804"/>
        <end position="1813"/>
    </location>
</feature>
<gene>
    <name evidence="3" type="ORF">LdCL_220015300</name>
</gene>
<feature type="compositionally biased region" description="Low complexity" evidence="2">
    <location>
        <begin position="1708"/>
        <end position="1751"/>
    </location>
</feature>
<dbReference type="PANTHER" id="PTHR12991:SF10">
    <property type="entry name" value="GATOR COMPLEX PROTEIN NPRL2"/>
    <property type="match status" value="1"/>
</dbReference>
<evidence type="ECO:0000256" key="2">
    <source>
        <dbReference type="SAM" id="MobiDB-lite"/>
    </source>
</evidence>
<keyword evidence="4" id="KW-1185">Reference proteome</keyword>
<dbReference type="GO" id="GO:0005774">
    <property type="term" value="C:vacuolar membrane"/>
    <property type="evidence" value="ECO:0007669"/>
    <property type="project" value="TreeGrafter"/>
</dbReference>
<feature type="region of interest" description="Disordered" evidence="2">
    <location>
        <begin position="1"/>
        <end position="23"/>
    </location>
</feature>
<feature type="region of interest" description="Disordered" evidence="2">
    <location>
        <begin position="1781"/>
        <end position="1844"/>
    </location>
</feature>
<reference evidence="3 4" key="1">
    <citation type="journal article" date="2018" name="Sci. Rep.">
        <title>A complete Leishmania donovani reference genome identifies novel genetic variations associated with virulence.</title>
        <authorList>
            <person name="Lypaczewski P."/>
            <person name="Hoshizaki J."/>
            <person name="Zhang W.-W."/>
            <person name="McCall L.-I."/>
            <person name="Torcivia-Rodriguez J."/>
            <person name="Simonyan V."/>
            <person name="Kaur A."/>
            <person name="Dewar K."/>
            <person name="Matlashewski G."/>
        </authorList>
    </citation>
    <scope>NUCLEOTIDE SEQUENCE [LARGE SCALE GENOMIC DNA]</scope>
    <source>
        <strain evidence="3 4">LdCL</strain>
    </source>
</reference>
<feature type="region of interest" description="Disordered" evidence="2">
    <location>
        <begin position="1512"/>
        <end position="1562"/>
    </location>
</feature>
<dbReference type="PANTHER" id="PTHR12991">
    <property type="entry name" value="NITROGEN PERMEASE REGULATOR 2/TUMOR SUPPRESSOR CANDIDATE 4"/>
    <property type="match status" value="1"/>
</dbReference>
<comment type="similarity">
    <text evidence="1">Belongs to the NPR2 family.</text>
</comment>
<protein>
    <submittedName>
        <fullName evidence="3">Uncharacterized protein</fullName>
    </submittedName>
</protein>
<feature type="region of interest" description="Disordered" evidence="2">
    <location>
        <begin position="1179"/>
        <end position="1203"/>
    </location>
</feature>
<dbReference type="VEuPathDB" id="TriTrypDB:LdBPK_220790.1"/>
<evidence type="ECO:0000313" key="3">
    <source>
        <dbReference type="EMBL" id="AYU78796.1"/>
    </source>
</evidence>
<dbReference type="Proteomes" id="UP000274082">
    <property type="component" value="Chromosome 22"/>
</dbReference>
<feature type="region of interest" description="Disordered" evidence="2">
    <location>
        <begin position="935"/>
        <end position="964"/>
    </location>
</feature>
<feature type="region of interest" description="Disordered" evidence="2">
    <location>
        <begin position="411"/>
        <end position="464"/>
    </location>
</feature>
<feature type="compositionally biased region" description="Basic and acidic residues" evidence="2">
    <location>
        <begin position="772"/>
        <end position="784"/>
    </location>
</feature>
<feature type="compositionally biased region" description="Low complexity" evidence="2">
    <location>
        <begin position="13"/>
        <end position="23"/>
    </location>
</feature>
<dbReference type="VEuPathDB" id="TriTrypDB:LdCL_220015300"/>
<feature type="region of interest" description="Disordered" evidence="2">
    <location>
        <begin position="1459"/>
        <end position="1488"/>
    </location>
</feature>
<feature type="compositionally biased region" description="Low complexity" evidence="2">
    <location>
        <begin position="1179"/>
        <end position="1199"/>
    </location>
</feature>
<feature type="compositionally biased region" description="Low complexity" evidence="2">
    <location>
        <begin position="1473"/>
        <end position="1488"/>
    </location>
</feature>
<accession>A0A3Q8IFI1</accession>
<feature type="region of interest" description="Disordered" evidence="2">
    <location>
        <begin position="714"/>
        <end position="792"/>
    </location>
</feature>
<evidence type="ECO:0000256" key="1">
    <source>
        <dbReference type="ARBA" id="ARBA00008433"/>
    </source>
</evidence>
<dbReference type="OrthoDB" id="267732at2759"/>
<feature type="compositionally biased region" description="Polar residues" evidence="2">
    <location>
        <begin position="1"/>
        <end position="11"/>
    </location>
</feature>
<feature type="region of interest" description="Disordered" evidence="2">
    <location>
        <begin position="254"/>
        <end position="326"/>
    </location>
</feature>
<feature type="region of interest" description="Disordered" evidence="2">
    <location>
        <begin position="95"/>
        <end position="116"/>
    </location>
</feature>
<feature type="compositionally biased region" description="Low complexity" evidence="2">
    <location>
        <begin position="1028"/>
        <end position="1037"/>
    </location>
</feature>
<feature type="compositionally biased region" description="Polar residues" evidence="2">
    <location>
        <begin position="269"/>
        <end position="283"/>
    </location>
</feature>
<feature type="compositionally biased region" description="Polar residues" evidence="2">
    <location>
        <begin position="759"/>
        <end position="771"/>
    </location>
</feature>
<feature type="region of interest" description="Disordered" evidence="2">
    <location>
        <begin position="1050"/>
        <end position="1083"/>
    </location>
</feature>
<feature type="compositionally biased region" description="Polar residues" evidence="2">
    <location>
        <begin position="1064"/>
        <end position="1083"/>
    </location>
</feature>
<feature type="region of interest" description="Disordered" evidence="2">
    <location>
        <begin position="342"/>
        <end position="389"/>
    </location>
</feature>
<dbReference type="InterPro" id="IPR009348">
    <property type="entry name" value="NPR2-like"/>
</dbReference>
<feature type="compositionally biased region" description="Polar residues" evidence="2">
    <location>
        <begin position="727"/>
        <end position="737"/>
    </location>
</feature>
<sequence length="1946" mass="198989">MQQSHANNMVRNTAAATSTAPSANCASSDTLFRLECVLLFALDVVRGPYIHSCAPAHPPEAIRSFLESQAAPASPSSAAAPYSAAAAAASPAVGAEPARRGSLPLPPPPSPDLKKVSAEMIGDDTTRMSPAGSNCDVATAVPYTKMANAAMHPSPSFGACSIGGGDGGLVDASPALELGSLQHSARTPLLKEQRLSPLSLANRAGAAAGLSASMLGNITGGDVRSVSFSPVAQSHLVGLRDTTGQTETRALAVDTSGTNHAASEDSAAFSLSPQTCTNESQLTPPRPSPKVGSSALAASPSIGGGDAPTAGISPGEYSGEPAHTNAGHYRDARSEVAHALERRTNVDSGNTPTRRLPEAPAVTTTTDAHCSNTSSPNATPVSTPPMTTAPPSASINRGVAVPGAATERCAVTEGQQQLPHHRHPQHLLPSSPQVWPSLHLTTTAATRGTPLPPTSTTAATTAADNGRMSGYNDVFVPRSEFCRRVLWLYPAESGLLFLYYPEDIPGEHYQRKTLRYSLCLVFRVDHKQMTIGDGLLHQLVHPYSVVLTNIAEELREAELKYAYMIRGLRSFDSASWQMSRLALKSPIPSLPTTATTAFNVAAQSPVASFMAGAHVAEVAEDADEGVGQAHLATPPELPSSALQKPCTILGGRVTGQADTTAPSTTTTTAVAMTAGAIFNAPSSTSASPNSYHPPFLEHSGAVPAAVSVAVAAGGTNRLHPPSKMADRTSSSLMSPQQPAAPPLGDEGTEAHGSAEAATATISGGCSSQQCEDSARVAKSRRDGDGGSLASGVHGCGDSSPNAITAAAASHTAHASSSHCSISFSPPTGAHIGSSGGSTAATAGDSGIRSSSSYLTNMESLEIAITPPSSSSLPVRSRTISETAATFHFPLAQPRALEESASMAASGSAACSSFSLTAAPASVPYVALGGAVKAHCGGGRQQQHSMAGASAATPPRVPSPFQGPAPTTAVASMHILNAFITPPTEPKWTPLSELVDELFRCLSYTEAPDGNGDRERDGQVGSPAADGRTPLTASPTPAGAALGLAAQQPEGALGEEMSSKALAQRSISTTSASPTGQQQQRGDTSVVHLSNRLSFHVRRMAPLQPARLLHFDHVPVPVVAYDPQMMEWMDMAVHHVFRLVDGVRTVADLVFSVAMGTTTTLAEVYADALQRSVAEQQAAPVTAQSTTSASAGASAAQRSTTAHRDRARGAAVKVAAPLSAPGTAAAASAAAAVVEVHGSGESAAEAANVAGRGASAAGSPSQSIVVSVPIDIHPCPSLLPGVRYPAPTSAAAAISDGQAPLPSHVNVRVTPAAAMGAGAPDTSAPVRSGANGLGTAVPIASGVPDGSSVTYTAASSLSPPQISVELPQTWVATAGIVMEALLHLELCHLIKVYRPWTEGTLYSTTHSAQRVLRSVHHPARHVLGHYLLCMAWTERQEWRETRRASVASRIVTSVVAEKQRASTPLRMASTPQQSSTAAEVSSPPSSTAPATALAIMPASGVGSRAAATKAAVAVRSPDRLMDRSGWSPPASPRLPSSVPCASEMHRSGQQQQLPHPPPPLTPVAYPRSPYMPYLPQSDSVLMGVGAAHAGGLDPSSTDTHVSSASTSLAPSPLRHALSIGASGRLQLTLMSSLPTFSLQRSGASSGGAMSGTSQRFSVGSQGSQTCGGGLLPCAATGVSYGSSYSQQQQQRWHQHFYVRGCSHAAPLRSCSSTSSSEDSCASVSRRSSSSASSSVSSDSGHSSVSSSSSSSSANPMPISASAMQPVAALSIADASAAQTSATPAKVEAPGLSSLTPAPAGESMPAQASKGAAAADGVSRSAQHPLKSPSGDGAAIERPAAEPTAASAIRAAESQAAGVVAAEASRRQKRRRRRPSLKVFAPTEADVNRAAAAALCALAKFNNASVLSVQEEMRRIPVWATSFNDWSDRCVKALVEVAVLNNWLEDVS</sequence>
<evidence type="ECO:0000313" key="4">
    <source>
        <dbReference type="Proteomes" id="UP000274082"/>
    </source>
</evidence>
<dbReference type="GO" id="GO:1904262">
    <property type="term" value="P:negative regulation of TORC1 signaling"/>
    <property type="evidence" value="ECO:0007669"/>
    <property type="project" value="TreeGrafter"/>
</dbReference>
<name>A0A3Q8IFI1_LEIDO</name>